<gene>
    <name evidence="2" type="ORF">RJJ65_34720</name>
</gene>
<dbReference type="AlphaFoldDB" id="A0AAJ2H4L9"/>
<dbReference type="RefSeq" id="WP_310865888.1">
    <property type="nucleotide sequence ID" value="NZ_JAVLSF010000110.1"/>
</dbReference>
<organism evidence="2 3">
    <name type="scientific">Rhizobium hidalgonense</name>
    <dbReference type="NCBI Taxonomy" id="1538159"/>
    <lineage>
        <taxon>Bacteria</taxon>
        <taxon>Pseudomonadati</taxon>
        <taxon>Pseudomonadota</taxon>
        <taxon>Alphaproteobacteria</taxon>
        <taxon>Hyphomicrobiales</taxon>
        <taxon>Rhizobiaceae</taxon>
        <taxon>Rhizobium/Agrobacterium group</taxon>
        <taxon>Rhizobium</taxon>
    </lineage>
</organism>
<name>A0AAJ2H4L9_9HYPH</name>
<feature type="region of interest" description="Disordered" evidence="1">
    <location>
        <begin position="1"/>
        <end position="20"/>
    </location>
</feature>
<reference evidence="2" key="1">
    <citation type="submission" date="2023-04" db="EMBL/GenBank/DDBJ databases">
        <title>Genomic characterization of faba bean (Vicia faba) microsymbionts in Mexican soils.</title>
        <authorList>
            <person name="Rivera Orduna F.N."/>
            <person name="Guevara-Luna J."/>
            <person name="Yan J."/>
            <person name="Arroyo-Herrera I."/>
            <person name="Li Y."/>
            <person name="Vasquez-Murrieta M.S."/>
            <person name="Wang E.T."/>
        </authorList>
    </citation>
    <scope>NUCLEOTIDE SEQUENCE</scope>
    <source>
        <strain evidence="2">CH26</strain>
    </source>
</reference>
<proteinExistence type="predicted"/>
<sequence>SNLVVIQQNQSSHQGTDDGDASSLLKSMAGLATIGVTIAKQTSFASPLAGGLAGVVLGGLFGSSAPSRPAPRSIHYCTMFCKSCENVFDMQRH</sequence>
<evidence type="ECO:0000313" key="2">
    <source>
        <dbReference type="EMBL" id="MDR9777688.1"/>
    </source>
</evidence>
<feature type="non-terminal residue" evidence="2">
    <location>
        <position position="1"/>
    </location>
</feature>
<evidence type="ECO:0000256" key="1">
    <source>
        <dbReference type="SAM" id="MobiDB-lite"/>
    </source>
</evidence>
<protein>
    <submittedName>
        <fullName evidence="2">Uncharacterized protein</fullName>
    </submittedName>
</protein>
<dbReference type="EMBL" id="JAVLSF010000110">
    <property type="protein sequence ID" value="MDR9777688.1"/>
    <property type="molecule type" value="Genomic_DNA"/>
</dbReference>
<evidence type="ECO:0000313" key="3">
    <source>
        <dbReference type="Proteomes" id="UP001268610"/>
    </source>
</evidence>
<dbReference type="Proteomes" id="UP001268610">
    <property type="component" value="Unassembled WGS sequence"/>
</dbReference>
<feature type="compositionally biased region" description="Polar residues" evidence="1">
    <location>
        <begin position="1"/>
        <end position="14"/>
    </location>
</feature>
<comment type="caution">
    <text evidence="2">The sequence shown here is derived from an EMBL/GenBank/DDBJ whole genome shotgun (WGS) entry which is preliminary data.</text>
</comment>
<accession>A0AAJ2H4L9</accession>